<dbReference type="KEGG" id="ppsc:EHS13_25645"/>
<dbReference type="InterPro" id="IPR018060">
    <property type="entry name" value="HTH_AraC"/>
</dbReference>
<keyword evidence="3" id="KW-0804">Transcription</keyword>
<keyword evidence="2" id="KW-0238">DNA-binding</keyword>
<accession>A0A6B8RR62</accession>
<gene>
    <name evidence="5" type="ORF">EHS13_25645</name>
</gene>
<evidence type="ECO:0000313" key="5">
    <source>
        <dbReference type="EMBL" id="QGQ98035.1"/>
    </source>
</evidence>
<dbReference type="SUPFAM" id="SSF46689">
    <property type="entry name" value="Homeodomain-like"/>
    <property type="match status" value="2"/>
</dbReference>
<dbReference type="Proteomes" id="UP000426246">
    <property type="component" value="Chromosome"/>
</dbReference>
<evidence type="ECO:0000313" key="6">
    <source>
        <dbReference type="Proteomes" id="UP000426246"/>
    </source>
</evidence>
<dbReference type="InterPro" id="IPR009057">
    <property type="entry name" value="Homeodomain-like_sf"/>
</dbReference>
<protein>
    <submittedName>
        <fullName evidence="5">AraC family transcriptional regulator</fullName>
    </submittedName>
</protein>
<dbReference type="InterPro" id="IPR018062">
    <property type="entry name" value="HTH_AraC-typ_CS"/>
</dbReference>
<evidence type="ECO:0000259" key="4">
    <source>
        <dbReference type="PROSITE" id="PS01124"/>
    </source>
</evidence>
<keyword evidence="1" id="KW-0805">Transcription regulation</keyword>
<name>A0A6B8RR62_9BACL</name>
<dbReference type="PROSITE" id="PS01124">
    <property type="entry name" value="HTH_ARAC_FAMILY_2"/>
    <property type="match status" value="1"/>
</dbReference>
<dbReference type="Gene3D" id="2.60.120.10">
    <property type="entry name" value="Jelly Rolls"/>
    <property type="match status" value="1"/>
</dbReference>
<dbReference type="SUPFAM" id="SSF51215">
    <property type="entry name" value="Regulatory protein AraC"/>
    <property type="match status" value="1"/>
</dbReference>
<dbReference type="Pfam" id="PF02311">
    <property type="entry name" value="AraC_binding"/>
    <property type="match status" value="1"/>
</dbReference>
<dbReference type="InterPro" id="IPR037923">
    <property type="entry name" value="HTH-like"/>
</dbReference>
<keyword evidence="6" id="KW-1185">Reference proteome</keyword>
<evidence type="ECO:0000256" key="3">
    <source>
        <dbReference type="ARBA" id="ARBA00023163"/>
    </source>
</evidence>
<dbReference type="PANTHER" id="PTHR43280">
    <property type="entry name" value="ARAC-FAMILY TRANSCRIPTIONAL REGULATOR"/>
    <property type="match status" value="1"/>
</dbReference>
<dbReference type="Gene3D" id="1.10.10.60">
    <property type="entry name" value="Homeodomain-like"/>
    <property type="match status" value="2"/>
</dbReference>
<dbReference type="RefSeq" id="WP_155703128.1">
    <property type="nucleotide sequence ID" value="NZ_CP034235.1"/>
</dbReference>
<dbReference type="PROSITE" id="PS00041">
    <property type="entry name" value="HTH_ARAC_FAMILY_1"/>
    <property type="match status" value="1"/>
</dbReference>
<dbReference type="InterPro" id="IPR003313">
    <property type="entry name" value="AraC-bd"/>
</dbReference>
<dbReference type="SMART" id="SM00342">
    <property type="entry name" value="HTH_ARAC"/>
    <property type="match status" value="1"/>
</dbReference>
<dbReference type="EMBL" id="CP034235">
    <property type="protein sequence ID" value="QGQ98035.1"/>
    <property type="molecule type" value="Genomic_DNA"/>
</dbReference>
<dbReference type="GO" id="GO:0043565">
    <property type="term" value="F:sequence-specific DNA binding"/>
    <property type="evidence" value="ECO:0007669"/>
    <property type="project" value="InterPro"/>
</dbReference>
<organism evidence="5 6">
    <name type="scientific">Paenibacillus psychroresistens</name>
    <dbReference type="NCBI Taxonomy" id="1778678"/>
    <lineage>
        <taxon>Bacteria</taxon>
        <taxon>Bacillati</taxon>
        <taxon>Bacillota</taxon>
        <taxon>Bacilli</taxon>
        <taxon>Bacillales</taxon>
        <taxon>Paenibacillaceae</taxon>
        <taxon>Paenibacillus</taxon>
    </lineage>
</organism>
<proteinExistence type="predicted"/>
<dbReference type="InterPro" id="IPR014710">
    <property type="entry name" value="RmlC-like_jellyroll"/>
</dbReference>
<reference evidence="6" key="1">
    <citation type="submission" date="2018-11" db="EMBL/GenBank/DDBJ databases">
        <title>Complete genome sequence of Paenibacillus sp. ML311-T8.</title>
        <authorList>
            <person name="Nam Y.-D."/>
            <person name="Kang J."/>
            <person name="Chung W.-H."/>
            <person name="Park Y.S."/>
        </authorList>
    </citation>
    <scope>NUCLEOTIDE SEQUENCE [LARGE SCALE GENOMIC DNA]</scope>
    <source>
        <strain evidence="6">ML311-T8</strain>
    </source>
</reference>
<dbReference type="GO" id="GO:0003700">
    <property type="term" value="F:DNA-binding transcription factor activity"/>
    <property type="evidence" value="ECO:0007669"/>
    <property type="project" value="InterPro"/>
</dbReference>
<feature type="domain" description="HTH araC/xylS-type" evidence="4">
    <location>
        <begin position="171"/>
        <end position="269"/>
    </location>
</feature>
<dbReference type="PANTHER" id="PTHR43280:SF2">
    <property type="entry name" value="HTH-TYPE TRANSCRIPTIONAL REGULATOR EXSA"/>
    <property type="match status" value="1"/>
</dbReference>
<sequence>MKNPLNQMRFDYSFPYGKAKCEPGWNWCPQPLIDYDLWYVVAGKGQMQLGNEVIDLKQGTCCLVHPNDAPIIEQDPNDRFTVIFIHFQIMDQELDQLWPKPTALPRWTSIEDTFYFEGMLNRILTILDGNELWKAEEFDCLMKLSLIHLLRLQAGETESVDASPKQKQMILQVVRFVREQGGRRVPHSQLAELVGLSPEYLGLLFKKVMGHSLKQYITTTRLERAMHLLTETAMNVSQIADVLGYSTVFLFSRQFKAHFGFPPSHFHQKSKHFVRIGQLAED</sequence>
<evidence type="ECO:0000256" key="2">
    <source>
        <dbReference type="ARBA" id="ARBA00023125"/>
    </source>
</evidence>
<dbReference type="Pfam" id="PF12833">
    <property type="entry name" value="HTH_18"/>
    <property type="match status" value="1"/>
</dbReference>
<dbReference type="AlphaFoldDB" id="A0A6B8RR62"/>
<evidence type="ECO:0000256" key="1">
    <source>
        <dbReference type="ARBA" id="ARBA00023015"/>
    </source>
</evidence>
<dbReference type="OrthoDB" id="9803764at2"/>